<sequence>MAKVRDRFPENAEGPFYVDHQCIDCDVCRSIAPDIFVRHDRGAHSYVLRQPENEEERELCREAMESCPVEAIGDDGDW</sequence>
<reference evidence="1 2" key="1">
    <citation type="submission" date="2021-03" db="EMBL/GenBank/DDBJ databases">
        <title>Genomic and phenotypic characterization of Chloracidobacterium isolates provides evidence for multiple species.</title>
        <authorList>
            <person name="Saini M.K."/>
            <person name="Costas A.M.G."/>
            <person name="Tank M."/>
            <person name="Bryant D.A."/>
        </authorList>
    </citation>
    <scope>NUCLEOTIDE SEQUENCE [LARGE SCALE GENOMIC DNA]</scope>
    <source>
        <strain evidence="1 2">N</strain>
    </source>
</reference>
<evidence type="ECO:0000313" key="2">
    <source>
        <dbReference type="Proteomes" id="UP000677668"/>
    </source>
</evidence>
<dbReference type="Proteomes" id="UP000677668">
    <property type="component" value="Chromosome 1"/>
</dbReference>
<gene>
    <name evidence="1" type="ORF">J8C05_06540</name>
</gene>
<dbReference type="Gene3D" id="3.30.70.20">
    <property type="match status" value="1"/>
</dbReference>
<dbReference type="EMBL" id="CP072642">
    <property type="protein sequence ID" value="QUV93041.1"/>
    <property type="molecule type" value="Genomic_DNA"/>
</dbReference>
<evidence type="ECO:0000313" key="1">
    <source>
        <dbReference type="EMBL" id="QUV93041.1"/>
    </source>
</evidence>
<accession>A0ABX8B0E0</accession>
<organism evidence="1 2">
    <name type="scientific">Chloracidobacterium sp. N</name>
    <dbReference type="NCBI Taxonomy" id="2821540"/>
    <lineage>
        <taxon>Bacteria</taxon>
        <taxon>Pseudomonadati</taxon>
        <taxon>Acidobacteriota</taxon>
        <taxon>Terriglobia</taxon>
        <taxon>Terriglobales</taxon>
        <taxon>Acidobacteriaceae</taxon>
        <taxon>Chloracidobacterium</taxon>
        <taxon>Chloracidobacterium aggregatum</taxon>
    </lineage>
</organism>
<protein>
    <submittedName>
        <fullName evidence="1">Ferredoxin</fullName>
    </submittedName>
</protein>
<proteinExistence type="predicted"/>
<name>A0ABX8B0E0_9BACT</name>
<dbReference type="Pfam" id="PF13370">
    <property type="entry name" value="Fer4_13"/>
    <property type="match status" value="1"/>
</dbReference>
<dbReference type="PANTHER" id="PTHR42773:SF1">
    <property type="entry name" value="METALLO-BETA-LACTAMASE FAMILY PROTEIN"/>
    <property type="match status" value="1"/>
</dbReference>
<keyword evidence="2" id="KW-1185">Reference proteome</keyword>
<dbReference type="RefSeq" id="WP_211421465.1">
    <property type="nucleotide sequence ID" value="NZ_CP072642.1"/>
</dbReference>
<dbReference type="SUPFAM" id="SSF54862">
    <property type="entry name" value="4Fe-4S ferredoxins"/>
    <property type="match status" value="1"/>
</dbReference>
<dbReference type="PANTHER" id="PTHR42773">
    <property type="entry name" value="METALLO-BETA-LACTAMASE-RELATED"/>
    <property type="match status" value="1"/>
</dbReference>